<dbReference type="GO" id="GO:0006412">
    <property type="term" value="P:translation"/>
    <property type="evidence" value="ECO:0007669"/>
    <property type="project" value="UniProtKB-UniRule"/>
</dbReference>
<comment type="caution">
    <text evidence="10">The sequence shown here is derived from an EMBL/GenBank/DDBJ whole genome shotgun (WGS) entry which is preliminary data.</text>
</comment>
<gene>
    <name evidence="7 10" type="primary">rplC</name>
    <name evidence="10" type="ORF">IAB05_05215</name>
</gene>
<dbReference type="AlphaFoldDB" id="A0A9D1SHW5"/>
<evidence type="ECO:0000256" key="4">
    <source>
        <dbReference type="ARBA" id="ARBA00022980"/>
    </source>
</evidence>
<dbReference type="NCBIfam" id="TIGR03625">
    <property type="entry name" value="L3_bact"/>
    <property type="match status" value="1"/>
</dbReference>
<comment type="similarity">
    <text evidence="1 7 8">Belongs to the universal ribosomal protein uL3 family.</text>
</comment>
<sequence>MKKAILGKKMGMSQIFTPDGTMIPVTVVKAGPCPVVQVKTAEKDGYSAVKVGFESLGEVKKGSNRVTKPLQGIFAKAGVQPTRYLKEFKFENAAEYTVGQQIDCGVFAVGDHVDVTGTTRGRGFTGVIQRWNAQRVGSMSHGTGPIHRSVGSMSANSSPSRVFKNKHMAGQYGHETVTVQNLEVVKVDSDRGVILIAGGIPGPKNSLVVIKESLKKASGSKWFK</sequence>
<dbReference type="InterPro" id="IPR009000">
    <property type="entry name" value="Transl_B-barrel_sf"/>
</dbReference>
<dbReference type="HAMAP" id="MF_01325_B">
    <property type="entry name" value="Ribosomal_uL3_B"/>
    <property type="match status" value="1"/>
</dbReference>
<evidence type="ECO:0000256" key="9">
    <source>
        <dbReference type="RuleBase" id="RU003906"/>
    </source>
</evidence>
<evidence type="ECO:0000313" key="10">
    <source>
        <dbReference type="EMBL" id="HIU60771.1"/>
    </source>
</evidence>
<dbReference type="Pfam" id="PF00297">
    <property type="entry name" value="Ribosomal_L3"/>
    <property type="match status" value="1"/>
</dbReference>
<dbReference type="FunFam" id="3.30.160.810:FF:000001">
    <property type="entry name" value="50S ribosomal protein L3"/>
    <property type="match status" value="1"/>
</dbReference>
<dbReference type="InterPro" id="IPR019926">
    <property type="entry name" value="Ribosomal_uL3_CS"/>
</dbReference>
<dbReference type="EMBL" id="DVNF01000151">
    <property type="protein sequence ID" value="HIU60771.1"/>
    <property type="molecule type" value="Genomic_DNA"/>
</dbReference>
<reference evidence="10" key="1">
    <citation type="submission" date="2020-10" db="EMBL/GenBank/DDBJ databases">
        <authorList>
            <person name="Gilroy R."/>
        </authorList>
    </citation>
    <scope>NUCLEOTIDE SEQUENCE</scope>
    <source>
        <strain evidence="10">18911</strain>
    </source>
</reference>
<keyword evidence="5 7" id="KW-0687">Ribonucleoprotein</keyword>
<reference evidence="10" key="2">
    <citation type="journal article" date="2021" name="PeerJ">
        <title>Extensive microbial diversity within the chicken gut microbiome revealed by metagenomics and culture.</title>
        <authorList>
            <person name="Gilroy R."/>
            <person name="Ravi A."/>
            <person name="Getino M."/>
            <person name="Pursley I."/>
            <person name="Horton D.L."/>
            <person name="Alikhan N.F."/>
            <person name="Baker D."/>
            <person name="Gharbi K."/>
            <person name="Hall N."/>
            <person name="Watson M."/>
            <person name="Adriaenssens E.M."/>
            <person name="Foster-Nyarko E."/>
            <person name="Jarju S."/>
            <person name="Secka A."/>
            <person name="Antonio M."/>
            <person name="Oren A."/>
            <person name="Chaudhuri R.R."/>
            <person name="La Ragione R."/>
            <person name="Hildebrand F."/>
            <person name="Pallen M.J."/>
        </authorList>
    </citation>
    <scope>NUCLEOTIDE SEQUENCE</scope>
    <source>
        <strain evidence="10">18911</strain>
    </source>
</reference>
<dbReference type="InterPro" id="IPR000597">
    <property type="entry name" value="Ribosomal_uL3"/>
</dbReference>
<keyword evidence="3 7" id="KW-0694">RNA-binding</keyword>
<accession>A0A9D1SHW5</accession>
<keyword evidence="4 7" id="KW-0689">Ribosomal protein</keyword>
<dbReference type="PANTHER" id="PTHR11229:SF16">
    <property type="entry name" value="LARGE RIBOSOMAL SUBUNIT PROTEIN UL3C"/>
    <property type="match status" value="1"/>
</dbReference>
<evidence type="ECO:0000256" key="6">
    <source>
        <dbReference type="ARBA" id="ARBA00035243"/>
    </source>
</evidence>
<evidence type="ECO:0000256" key="2">
    <source>
        <dbReference type="ARBA" id="ARBA00022730"/>
    </source>
</evidence>
<comment type="subunit">
    <text evidence="7 9">Part of the 50S ribosomal subunit. Forms a cluster with proteins L14 and L19.</text>
</comment>
<dbReference type="SUPFAM" id="SSF50447">
    <property type="entry name" value="Translation proteins"/>
    <property type="match status" value="1"/>
</dbReference>
<evidence type="ECO:0000256" key="5">
    <source>
        <dbReference type="ARBA" id="ARBA00023274"/>
    </source>
</evidence>
<evidence type="ECO:0000313" key="11">
    <source>
        <dbReference type="Proteomes" id="UP000824094"/>
    </source>
</evidence>
<evidence type="ECO:0000256" key="8">
    <source>
        <dbReference type="RuleBase" id="RU003905"/>
    </source>
</evidence>
<dbReference type="FunFam" id="2.40.30.10:FF:000004">
    <property type="entry name" value="50S ribosomal protein L3"/>
    <property type="match status" value="1"/>
</dbReference>
<dbReference type="Gene3D" id="3.30.160.810">
    <property type="match status" value="1"/>
</dbReference>
<evidence type="ECO:0000256" key="3">
    <source>
        <dbReference type="ARBA" id="ARBA00022884"/>
    </source>
</evidence>
<comment type="function">
    <text evidence="7 9">One of the primary rRNA binding proteins, it binds directly near the 3'-end of the 23S rRNA, where it nucleates assembly of the 50S subunit.</text>
</comment>
<dbReference type="InterPro" id="IPR019927">
    <property type="entry name" value="Ribosomal_uL3_bac/org-type"/>
</dbReference>
<protein>
    <recommendedName>
        <fullName evidence="6 7">Large ribosomal subunit protein uL3</fullName>
    </recommendedName>
</protein>
<dbReference type="PANTHER" id="PTHR11229">
    <property type="entry name" value="50S RIBOSOMAL PROTEIN L3"/>
    <property type="match status" value="1"/>
</dbReference>
<dbReference type="GO" id="GO:0019843">
    <property type="term" value="F:rRNA binding"/>
    <property type="evidence" value="ECO:0007669"/>
    <property type="project" value="UniProtKB-UniRule"/>
</dbReference>
<dbReference type="Gene3D" id="2.40.30.10">
    <property type="entry name" value="Translation factors"/>
    <property type="match status" value="1"/>
</dbReference>
<proteinExistence type="inferred from homology"/>
<dbReference type="GO" id="GO:0022625">
    <property type="term" value="C:cytosolic large ribosomal subunit"/>
    <property type="evidence" value="ECO:0007669"/>
    <property type="project" value="TreeGrafter"/>
</dbReference>
<organism evidence="10 11">
    <name type="scientific">Candidatus Stercoripulliclostridium merdigallinarum</name>
    <dbReference type="NCBI Taxonomy" id="2840951"/>
    <lineage>
        <taxon>Bacteria</taxon>
        <taxon>Bacillati</taxon>
        <taxon>Bacillota</taxon>
        <taxon>Clostridia</taxon>
        <taxon>Eubacteriales</taxon>
        <taxon>Candidatus Stercoripulliclostridium</taxon>
    </lineage>
</organism>
<dbReference type="Proteomes" id="UP000824094">
    <property type="component" value="Unassembled WGS sequence"/>
</dbReference>
<dbReference type="GO" id="GO:0003735">
    <property type="term" value="F:structural constituent of ribosome"/>
    <property type="evidence" value="ECO:0007669"/>
    <property type="project" value="UniProtKB-UniRule"/>
</dbReference>
<dbReference type="PROSITE" id="PS00474">
    <property type="entry name" value="RIBOSOMAL_L3"/>
    <property type="match status" value="1"/>
</dbReference>
<evidence type="ECO:0000256" key="7">
    <source>
        <dbReference type="HAMAP-Rule" id="MF_01325"/>
    </source>
</evidence>
<keyword evidence="2 7" id="KW-0699">rRNA-binding</keyword>
<name>A0A9D1SHW5_9FIRM</name>
<evidence type="ECO:0000256" key="1">
    <source>
        <dbReference type="ARBA" id="ARBA00006540"/>
    </source>
</evidence>